<evidence type="ECO:0000313" key="1">
    <source>
        <dbReference type="EMBL" id="RDY02267.1"/>
    </source>
</evidence>
<accession>A0A371HHI8</accession>
<reference evidence="1" key="1">
    <citation type="submission" date="2018-05" db="EMBL/GenBank/DDBJ databases">
        <title>Draft genome of Mucuna pruriens seed.</title>
        <authorList>
            <person name="Nnadi N.E."/>
            <person name="Vos R."/>
            <person name="Hasami M.H."/>
            <person name="Devisetty U.K."/>
            <person name="Aguiy J.C."/>
        </authorList>
    </citation>
    <scope>NUCLEOTIDE SEQUENCE [LARGE SCALE GENOMIC DNA]</scope>
    <source>
        <strain evidence="1">JCA_2017</strain>
    </source>
</reference>
<dbReference type="AlphaFoldDB" id="A0A371HHI8"/>
<evidence type="ECO:0000313" key="2">
    <source>
        <dbReference type="Proteomes" id="UP000257109"/>
    </source>
</evidence>
<gene>
    <name evidence="1" type="ORF">CR513_14299</name>
</gene>
<keyword evidence="2" id="KW-1185">Reference proteome</keyword>
<proteinExistence type="predicted"/>
<feature type="non-terminal residue" evidence="1">
    <location>
        <position position="63"/>
    </location>
</feature>
<dbReference type="EMBL" id="QJKJ01002568">
    <property type="protein sequence ID" value="RDY02267.1"/>
    <property type="molecule type" value="Genomic_DNA"/>
</dbReference>
<comment type="caution">
    <text evidence="1">The sequence shown here is derived from an EMBL/GenBank/DDBJ whole genome shotgun (WGS) entry which is preliminary data.</text>
</comment>
<dbReference type="Proteomes" id="UP000257109">
    <property type="component" value="Unassembled WGS sequence"/>
</dbReference>
<protein>
    <submittedName>
        <fullName evidence="1">Uncharacterized protein</fullName>
    </submittedName>
</protein>
<sequence>MDIAEICNRKELELKDIGRVKLFKPKAAYAFSKSQISYPTSSTNLKTKHLHLLQGHLSFSPCN</sequence>
<organism evidence="1 2">
    <name type="scientific">Mucuna pruriens</name>
    <name type="common">Velvet bean</name>
    <name type="synonym">Dolichos pruriens</name>
    <dbReference type="NCBI Taxonomy" id="157652"/>
    <lineage>
        <taxon>Eukaryota</taxon>
        <taxon>Viridiplantae</taxon>
        <taxon>Streptophyta</taxon>
        <taxon>Embryophyta</taxon>
        <taxon>Tracheophyta</taxon>
        <taxon>Spermatophyta</taxon>
        <taxon>Magnoliopsida</taxon>
        <taxon>eudicotyledons</taxon>
        <taxon>Gunneridae</taxon>
        <taxon>Pentapetalae</taxon>
        <taxon>rosids</taxon>
        <taxon>fabids</taxon>
        <taxon>Fabales</taxon>
        <taxon>Fabaceae</taxon>
        <taxon>Papilionoideae</taxon>
        <taxon>50 kb inversion clade</taxon>
        <taxon>NPAAA clade</taxon>
        <taxon>indigoferoid/millettioid clade</taxon>
        <taxon>Phaseoleae</taxon>
        <taxon>Mucuna</taxon>
    </lineage>
</organism>
<name>A0A371HHI8_MUCPR</name>